<evidence type="ECO:0000259" key="5">
    <source>
        <dbReference type="PROSITE" id="PS50053"/>
    </source>
</evidence>
<protein>
    <submittedName>
        <fullName evidence="6">Ankyrin-1</fullName>
    </submittedName>
</protein>
<name>A0A1Q9EUD7_SYMMI</name>
<evidence type="ECO:0000313" key="7">
    <source>
        <dbReference type="Proteomes" id="UP000186817"/>
    </source>
</evidence>
<feature type="repeat" description="ANK" evidence="3">
    <location>
        <begin position="316"/>
        <end position="353"/>
    </location>
</feature>
<evidence type="ECO:0000256" key="3">
    <source>
        <dbReference type="PROSITE-ProRule" id="PRU00023"/>
    </source>
</evidence>
<keyword evidence="1" id="KW-0677">Repeat</keyword>
<dbReference type="SUPFAM" id="SSF48403">
    <property type="entry name" value="Ankyrin repeat"/>
    <property type="match status" value="1"/>
</dbReference>
<keyword evidence="7" id="KW-1185">Reference proteome</keyword>
<dbReference type="InterPro" id="IPR000626">
    <property type="entry name" value="Ubiquitin-like_dom"/>
</dbReference>
<feature type="repeat" description="ANK" evidence="3">
    <location>
        <begin position="119"/>
        <end position="151"/>
    </location>
</feature>
<evidence type="ECO:0000256" key="2">
    <source>
        <dbReference type="ARBA" id="ARBA00023043"/>
    </source>
</evidence>
<feature type="repeat" description="ANK" evidence="3">
    <location>
        <begin position="221"/>
        <end position="253"/>
    </location>
</feature>
<feature type="compositionally biased region" description="Pro residues" evidence="4">
    <location>
        <begin position="535"/>
        <end position="544"/>
    </location>
</feature>
<dbReference type="PROSITE" id="PS50297">
    <property type="entry name" value="ANK_REP_REGION"/>
    <property type="match status" value="4"/>
</dbReference>
<feature type="region of interest" description="Disordered" evidence="4">
    <location>
        <begin position="517"/>
        <end position="557"/>
    </location>
</feature>
<gene>
    <name evidence="6" type="primary">ANK1</name>
    <name evidence="6" type="ORF">AK812_SmicGene5223</name>
</gene>
<dbReference type="InterPro" id="IPR002110">
    <property type="entry name" value="Ankyrin_rpt"/>
</dbReference>
<evidence type="ECO:0000256" key="4">
    <source>
        <dbReference type="SAM" id="MobiDB-lite"/>
    </source>
</evidence>
<feature type="repeat" description="ANK" evidence="3">
    <location>
        <begin position="283"/>
        <end position="315"/>
    </location>
</feature>
<dbReference type="InterPro" id="IPR025789">
    <property type="entry name" value="DOT1_dom"/>
</dbReference>
<accession>A0A1Q9EUD7</accession>
<feature type="repeat" description="ANK" evidence="3">
    <location>
        <begin position="185"/>
        <end position="220"/>
    </location>
</feature>
<organism evidence="6 7">
    <name type="scientific">Symbiodinium microadriaticum</name>
    <name type="common">Dinoflagellate</name>
    <name type="synonym">Zooxanthella microadriatica</name>
    <dbReference type="NCBI Taxonomy" id="2951"/>
    <lineage>
        <taxon>Eukaryota</taxon>
        <taxon>Sar</taxon>
        <taxon>Alveolata</taxon>
        <taxon>Dinophyceae</taxon>
        <taxon>Suessiales</taxon>
        <taxon>Symbiodiniaceae</taxon>
        <taxon>Symbiodinium</taxon>
    </lineage>
</organism>
<dbReference type="Gene3D" id="1.25.40.20">
    <property type="entry name" value="Ankyrin repeat-containing domain"/>
    <property type="match status" value="3"/>
</dbReference>
<dbReference type="Gene3D" id="3.40.50.150">
    <property type="entry name" value="Vaccinia Virus protein VP39"/>
    <property type="match status" value="1"/>
</dbReference>
<reference evidence="6 7" key="1">
    <citation type="submission" date="2016-02" db="EMBL/GenBank/DDBJ databases">
        <title>Genome analysis of coral dinoflagellate symbionts highlights evolutionary adaptations to a symbiotic lifestyle.</title>
        <authorList>
            <person name="Aranda M."/>
            <person name="Li Y."/>
            <person name="Liew Y.J."/>
            <person name="Baumgarten S."/>
            <person name="Simakov O."/>
            <person name="Wilson M."/>
            <person name="Piel J."/>
            <person name="Ashoor H."/>
            <person name="Bougouffa S."/>
            <person name="Bajic V.B."/>
            <person name="Ryu T."/>
            <person name="Ravasi T."/>
            <person name="Bayer T."/>
            <person name="Micklem G."/>
            <person name="Kim H."/>
            <person name="Bhak J."/>
            <person name="Lajeunesse T.C."/>
            <person name="Voolstra C.R."/>
        </authorList>
    </citation>
    <scope>NUCLEOTIDE SEQUENCE [LARGE SCALE GENOMIC DNA]</scope>
    <source>
        <strain evidence="6 7">CCMP2467</strain>
    </source>
</reference>
<dbReference type="Proteomes" id="UP000186817">
    <property type="component" value="Unassembled WGS sequence"/>
</dbReference>
<feature type="repeat" description="ANK" evidence="3">
    <location>
        <begin position="152"/>
        <end position="184"/>
    </location>
</feature>
<dbReference type="PANTHER" id="PTHR24161">
    <property type="entry name" value="ANK_REP_REGION DOMAIN-CONTAINING PROTEIN-RELATED"/>
    <property type="match status" value="1"/>
</dbReference>
<dbReference type="EMBL" id="LSRX01000067">
    <property type="protein sequence ID" value="OLQ11018.1"/>
    <property type="molecule type" value="Genomic_DNA"/>
</dbReference>
<dbReference type="InterPro" id="IPR036770">
    <property type="entry name" value="Ankyrin_rpt-contain_sf"/>
</dbReference>
<dbReference type="Pfam" id="PF08123">
    <property type="entry name" value="DOT1"/>
    <property type="match status" value="1"/>
</dbReference>
<dbReference type="PROSITE" id="PS50053">
    <property type="entry name" value="UBIQUITIN_2"/>
    <property type="match status" value="1"/>
</dbReference>
<dbReference type="SUPFAM" id="SSF54236">
    <property type="entry name" value="Ubiquitin-like"/>
    <property type="match status" value="1"/>
</dbReference>
<dbReference type="SMART" id="SM00248">
    <property type="entry name" value="ANK"/>
    <property type="match status" value="8"/>
</dbReference>
<dbReference type="Pfam" id="PF12796">
    <property type="entry name" value="Ank_2"/>
    <property type="match status" value="3"/>
</dbReference>
<dbReference type="InterPro" id="IPR029063">
    <property type="entry name" value="SAM-dependent_MTases_sf"/>
</dbReference>
<proteinExistence type="predicted"/>
<dbReference type="PANTHER" id="PTHR24161:SF85">
    <property type="entry name" value="PALMITOYLTRANSFERASE HIP14"/>
    <property type="match status" value="1"/>
</dbReference>
<feature type="domain" description="Ubiquitin-like" evidence="5">
    <location>
        <begin position="13"/>
        <end position="70"/>
    </location>
</feature>
<dbReference type="InterPro" id="IPR029071">
    <property type="entry name" value="Ubiquitin-like_domsf"/>
</dbReference>
<sequence>MKRKQPPATPEKTLRVFQTSGEELASVSADEVGSVQELKRRLDGLCGVPRFRQRLLHEGVVLEDAMSLESSMDVQLVLLNFCEATEEQEEELLVAANSFDAARVERILQRPQSPDTSLEAATPLGEACNAGDIDSVRLLLEARADVDAADTDNDTPLLQATFHGHVHVVDALLEARASTESMQDDDSTPLSVAACEGLESHQEIVRLLLRARADTEARNCDNETPLFVASEFGNESVVSLLLQARANPHAENHIGRTPMLAASTENHTGIVRRLVQALGGTESDGAPLRVAVKYGRVKVLRVLLACRADLEARDPFGRTALSLACRRGKEDNSCDRVVQLLVQARADTNAEDDDGLTPLWHAVRRGTLRQDTLLARLNAREADLGYGDAPNREAVVGPPRPGTSRRLYGEDLQTGEAEAASVLEKAEESQFEIWNFADLDGSVLFLKFRCAMDLTAAAWLVEGAEVERELDDIGNIWIRGRITRVLDGRQLVDLSYHDGTGEQDVPVADLRPLLPAAFSPPQRQSLSPAKDRGSPAPPPPPPSAPEEELARPSPSPSLTQRIAALRAEAGLLDRNVQTLKERQDSSLAALETANQGVSEAQSGLSQRMNSANECLSDIQGLVAEAKRILADAASNSGFRDLAVLDRLRQNVGRASGTSEVSTIDGHEVIEAWVPAPASSRATCALCTTLRLSGYPWPNVLETAVEWVRHHQALGFDPILIFMDEPDPSKTSSLASALAESGLSAHLLAEEEMRTGWLQAGPLWEEFGHQVETELTAKQILNCSSALRFCRSFQEPAQWLLSADLDEAVVLDGDVASHFGSIPGNVGQVVYTNHEAVTGADAGSTWFTQVQQFKISPLTKLPFMARRFPDHDEEPQILDHPEGIGENTLAYWRAQNARLAEQYNFRKRAAGASCSYFDGYVRGKAAVRLEAINEASRPGVHRWLELSPGFSTVVTHPGSASILHYLNCGGLDWFEAKYQIRGSEEANRLWFHVLAQERAKMGRAALKELYDDVLSIPQAALDEQVDEGFVSSLGLATPSSQALASAFRGFWGWAAVGLGDGLYVHIPLASGLPDSPGHLPLQQGVDAAQGMGKPVRYLLSPGECCGGPMVIGVETPVLCATVPPGQRGSLVLDVSLASQPTAERGLYVCISKSAESQTGFECMSPISSASSGWRCRILTHKWSRQSSQVTFWIGCGGAANYESGPLSHAAGVVFEPLPGAAEVAEDLTFTAELAFELESATLPEGLDVAHSVFYTAYQDIDGQQLSDAGSQGFGGRNLELTYAEVEFAPFRALLQRVAQPQPGETFLDLGSGTGRAVLVAALGFPSLRCCRGYELLEPLHAAAERAAASAGSLASGQLAPVDLRMQSFLGPDAVWEEEDVDIVWVASLCLRPETLAEVRARATRLRPGARILTMDPHFAESSPGFETIVVDGAMRIPVEMSFGEATVYAVRRV</sequence>
<keyword evidence="2 3" id="KW-0040">ANK repeat</keyword>
<comment type="caution">
    <text evidence="6">The sequence shown here is derived from an EMBL/GenBank/DDBJ whole genome shotgun (WGS) entry which is preliminary data.</text>
</comment>
<dbReference type="OrthoDB" id="433774at2759"/>
<dbReference type="GO" id="GO:0031151">
    <property type="term" value="F:histone H3K79 methyltransferase activity"/>
    <property type="evidence" value="ECO:0007669"/>
    <property type="project" value="InterPro"/>
</dbReference>
<dbReference type="SUPFAM" id="SSF53335">
    <property type="entry name" value="S-adenosyl-L-methionine-dependent methyltransferases"/>
    <property type="match status" value="1"/>
</dbReference>
<evidence type="ECO:0000256" key="1">
    <source>
        <dbReference type="ARBA" id="ARBA00022737"/>
    </source>
</evidence>
<dbReference type="CDD" id="cd17039">
    <property type="entry name" value="Ubl_ubiquitin_like"/>
    <property type="match status" value="1"/>
</dbReference>
<dbReference type="PROSITE" id="PS50088">
    <property type="entry name" value="ANK_REPEAT"/>
    <property type="match status" value="6"/>
</dbReference>
<evidence type="ECO:0000313" key="6">
    <source>
        <dbReference type="EMBL" id="OLQ11018.1"/>
    </source>
</evidence>